<keyword evidence="6" id="KW-0862">Zinc</keyword>
<dbReference type="PANTHER" id="PTHR46077">
    <property type="entry name" value="E3 UBIQUITIN-PROTEIN LIGASE TOPORS"/>
    <property type="match status" value="1"/>
</dbReference>
<comment type="caution">
    <text evidence="9">The sequence shown here is derived from an EMBL/GenBank/DDBJ whole genome shotgun (WGS) entry which is preliminary data.</text>
</comment>
<feature type="region of interest" description="Disordered" evidence="7">
    <location>
        <begin position="99"/>
        <end position="160"/>
    </location>
</feature>
<keyword evidence="10" id="KW-1185">Reference proteome</keyword>
<evidence type="ECO:0000256" key="5">
    <source>
        <dbReference type="ARBA" id="ARBA00023163"/>
    </source>
</evidence>
<dbReference type="PANTHER" id="PTHR46077:SF1">
    <property type="entry name" value="TOP1 BINDING ARGININE_SERINE RICH PROTEIN, E3 UBIQUITIN LIGASE"/>
    <property type="match status" value="1"/>
</dbReference>
<proteinExistence type="predicted"/>
<protein>
    <recommendedName>
        <fullName evidence="2">RING-type E3 ubiquitin transferase</fullName>
        <ecNumber evidence="2">2.3.2.27</ecNumber>
    </recommendedName>
</protein>
<keyword evidence="4" id="KW-0805">Transcription regulation</keyword>
<gene>
    <name evidence="9" type="ORF">B0H67DRAFT_131727</name>
</gene>
<evidence type="ECO:0000256" key="7">
    <source>
        <dbReference type="SAM" id="MobiDB-lite"/>
    </source>
</evidence>
<dbReference type="GO" id="GO:0000209">
    <property type="term" value="P:protein polyubiquitination"/>
    <property type="evidence" value="ECO:0007669"/>
    <property type="project" value="TreeGrafter"/>
</dbReference>
<dbReference type="SMART" id="SM00184">
    <property type="entry name" value="RING"/>
    <property type="match status" value="1"/>
</dbReference>
<dbReference type="Gene3D" id="3.30.40.10">
    <property type="entry name" value="Zinc/RING finger domain, C3HC4 (zinc finger)"/>
    <property type="match status" value="1"/>
</dbReference>
<dbReference type="InterPro" id="IPR013083">
    <property type="entry name" value="Znf_RING/FYVE/PHD"/>
</dbReference>
<name>A0AA40B0N4_9PEZI</name>
<evidence type="ECO:0000256" key="6">
    <source>
        <dbReference type="PROSITE-ProRule" id="PRU00175"/>
    </source>
</evidence>
<evidence type="ECO:0000256" key="3">
    <source>
        <dbReference type="ARBA" id="ARBA00022679"/>
    </source>
</evidence>
<evidence type="ECO:0000313" key="9">
    <source>
        <dbReference type="EMBL" id="KAK0725431.1"/>
    </source>
</evidence>
<feature type="compositionally biased region" description="Basic and acidic residues" evidence="7">
    <location>
        <begin position="341"/>
        <end position="352"/>
    </location>
</feature>
<accession>A0AA40B0N4</accession>
<keyword evidence="6" id="KW-0863">Zinc-finger</keyword>
<dbReference type="Proteomes" id="UP001172102">
    <property type="component" value="Unassembled WGS sequence"/>
</dbReference>
<keyword evidence="6" id="KW-0479">Metal-binding</keyword>
<feature type="compositionally biased region" description="Low complexity" evidence="7">
    <location>
        <begin position="248"/>
        <end position="267"/>
    </location>
</feature>
<dbReference type="EMBL" id="JAUKUA010000002">
    <property type="protein sequence ID" value="KAK0725431.1"/>
    <property type="molecule type" value="Genomic_DNA"/>
</dbReference>
<dbReference type="AlphaFoldDB" id="A0AA40B0N4"/>
<dbReference type="GO" id="GO:0061630">
    <property type="term" value="F:ubiquitin protein ligase activity"/>
    <property type="evidence" value="ECO:0007669"/>
    <property type="project" value="UniProtKB-EC"/>
</dbReference>
<evidence type="ECO:0000256" key="1">
    <source>
        <dbReference type="ARBA" id="ARBA00000900"/>
    </source>
</evidence>
<feature type="region of interest" description="Disordered" evidence="7">
    <location>
        <begin position="341"/>
        <end position="384"/>
    </location>
</feature>
<dbReference type="EC" id="2.3.2.27" evidence="2"/>
<dbReference type="GO" id="GO:0008270">
    <property type="term" value="F:zinc ion binding"/>
    <property type="evidence" value="ECO:0007669"/>
    <property type="project" value="UniProtKB-KW"/>
</dbReference>
<dbReference type="InterPro" id="IPR001841">
    <property type="entry name" value="Znf_RING"/>
</dbReference>
<dbReference type="SUPFAM" id="SSF57850">
    <property type="entry name" value="RING/U-box"/>
    <property type="match status" value="1"/>
</dbReference>
<keyword evidence="5" id="KW-0804">Transcription</keyword>
<sequence length="384" mass="42863">MATPPSAADDITVQVLQTTPAEISSSRHNATADGGCDSASLPDCCVICLDALSEPCTASPCGHTNFDFLCLTSWLQQRASCPLCQSAVYKVRYRDAKTEESVYRVPNAPRTRNTAPGSRAGSIQREPREARRTSPEVEPTRRRRRSSEATRDTTDIGLLRPAEAIQRRRLVYRHQLYSQHIGSNRRSLYRLPPTPSDFATTPHLVSRARLWIRRELQVFAFLSEPLAEGDSTAPAASANASASASASASTSTSTSASTVAPRQAQAQTRRRDNAEFLLEYIIAILKSVDTHGSGGQAEDMLTDFLGRDNARLFLHELRNWLRSPAQSLIAWDREVQYPREHHEGSVWTDERGGQYWRPAGGRKRRHEDLADDSDERPARRRQRP</sequence>
<dbReference type="Pfam" id="PF13639">
    <property type="entry name" value="zf-RING_2"/>
    <property type="match status" value="1"/>
</dbReference>
<dbReference type="PROSITE" id="PS50089">
    <property type="entry name" value="ZF_RING_2"/>
    <property type="match status" value="1"/>
</dbReference>
<keyword evidence="3" id="KW-0808">Transferase</keyword>
<feature type="domain" description="RING-type" evidence="8">
    <location>
        <begin position="45"/>
        <end position="85"/>
    </location>
</feature>
<evidence type="ECO:0000313" key="10">
    <source>
        <dbReference type="Proteomes" id="UP001172102"/>
    </source>
</evidence>
<dbReference type="GO" id="GO:0006513">
    <property type="term" value="P:protein monoubiquitination"/>
    <property type="evidence" value="ECO:0007669"/>
    <property type="project" value="TreeGrafter"/>
</dbReference>
<feature type="region of interest" description="Disordered" evidence="7">
    <location>
        <begin position="248"/>
        <end position="268"/>
    </location>
</feature>
<evidence type="ECO:0000256" key="4">
    <source>
        <dbReference type="ARBA" id="ARBA00023015"/>
    </source>
</evidence>
<feature type="compositionally biased region" description="Basic and acidic residues" evidence="7">
    <location>
        <begin position="125"/>
        <end position="154"/>
    </location>
</feature>
<reference evidence="9" key="1">
    <citation type="submission" date="2023-06" db="EMBL/GenBank/DDBJ databases">
        <title>Genome-scale phylogeny and comparative genomics of the fungal order Sordariales.</title>
        <authorList>
            <consortium name="Lawrence Berkeley National Laboratory"/>
            <person name="Hensen N."/>
            <person name="Bonometti L."/>
            <person name="Westerberg I."/>
            <person name="Brannstrom I.O."/>
            <person name="Guillou S."/>
            <person name="Cros-Aarteil S."/>
            <person name="Calhoun S."/>
            <person name="Haridas S."/>
            <person name="Kuo A."/>
            <person name="Mondo S."/>
            <person name="Pangilinan J."/>
            <person name="Riley R."/>
            <person name="Labutti K."/>
            <person name="Andreopoulos B."/>
            <person name="Lipzen A."/>
            <person name="Chen C."/>
            <person name="Yanf M."/>
            <person name="Daum C."/>
            <person name="Ng V."/>
            <person name="Clum A."/>
            <person name="Steindorff A."/>
            <person name="Ohm R."/>
            <person name="Martin F."/>
            <person name="Silar P."/>
            <person name="Natvig D."/>
            <person name="Lalanne C."/>
            <person name="Gautier V."/>
            <person name="Ament-Velasquez S.L."/>
            <person name="Kruys A."/>
            <person name="Hutchinson M.I."/>
            <person name="Powell A.J."/>
            <person name="Barry K."/>
            <person name="Miller A.N."/>
            <person name="Grigoriev I.V."/>
            <person name="Debuchy R."/>
            <person name="Gladieux P."/>
            <person name="Thoren M.H."/>
            <person name="Johannesson H."/>
        </authorList>
    </citation>
    <scope>NUCLEOTIDE SEQUENCE</scope>
    <source>
        <strain evidence="9">SMH4607-1</strain>
    </source>
</reference>
<comment type="catalytic activity">
    <reaction evidence="1">
        <text>S-ubiquitinyl-[E2 ubiquitin-conjugating enzyme]-L-cysteine + [acceptor protein]-L-lysine = [E2 ubiquitin-conjugating enzyme]-L-cysteine + N(6)-ubiquitinyl-[acceptor protein]-L-lysine.</text>
        <dbReference type="EC" id="2.3.2.27"/>
    </reaction>
</comment>
<evidence type="ECO:0000259" key="8">
    <source>
        <dbReference type="PROSITE" id="PS50089"/>
    </source>
</evidence>
<organism evidence="9 10">
    <name type="scientific">Lasiosphaeris hirsuta</name>
    <dbReference type="NCBI Taxonomy" id="260670"/>
    <lineage>
        <taxon>Eukaryota</taxon>
        <taxon>Fungi</taxon>
        <taxon>Dikarya</taxon>
        <taxon>Ascomycota</taxon>
        <taxon>Pezizomycotina</taxon>
        <taxon>Sordariomycetes</taxon>
        <taxon>Sordariomycetidae</taxon>
        <taxon>Sordariales</taxon>
        <taxon>Lasiosphaeriaceae</taxon>
        <taxon>Lasiosphaeris</taxon>
    </lineage>
</organism>
<evidence type="ECO:0000256" key="2">
    <source>
        <dbReference type="ARBA" id="ARBA00012483"/>
    </source>
</evidence>